<gene>
    <name evidence="9" type="ORF">CHIRRI_LOCUS4668</name>
</gene>
<keyword evidence="7" id="KW-0819">tRNA processing</keyword>
<sequence>MSSFVKLKKENLPEIAGIKTSIRNHQICSSGSDSFDFVIGGGIELNSIIMIGEDKFGRYSDVITKLYLGDGFHHKHQIYFASLDEDPMKIMKDIPMPHENQRQAQAETSSNDLRIAFRYQDCPQIDSVQRGHQIGVTYDLNKKYPKEIIESYENIKFFTFKDLQQQYPRSAFECVIEDLDKIVKENSNNLLRICINSVGSPLWYSDDFSTQLLKFLAHLKSITRYNNVVCYMTMPLHLINQIDETLIYRIRRLIDCNINLESFNNIEKQTNAVFKQYHGLLHIKKLQTIAALQSHKPEAFDLAFKLKSHRFVIEKLHLPPELQENESNEISMSCSSSSGNKSLDF</sequence>
<proteinExistence type="inferred from homology"/>
<dbReference type="GO" id="GO:0033588">
    <property type="term" value="C:elongator holoenzyme complex"/>
    <property type="evidence" value="ECO:0007669"/>
    <property type="project" value="InterPro"/>
</dbReference>
<dbReference type="CDD" id="cd19494">
    <property type="entry name" value="Elp4"/>
    <property type="match status" value="1"/>
</dbReference>
<dbReference type="Pfam" id="PF05625">
    <property type="entry name" value="PAXNEB"/>
    <property type="match status" value="1"/>
</dbReference>
<evidence type="ECO:0000256" key="3">
    <source>
        <dbReference type="ARBA" id="ARBA00005043"/>
    </source>
</evidence>
<name>A0A9N9RS36_9DIPT</name>
<dbReference type="Proteomes" id="UP001153620">
    <property type="component" value="Chromosome 2"/>
</dbReference>
<comment type="subcellular location">
    <subcellularLocation>
        <location evidence="2">Cytoplasm</location>
    </subcellularLocation>
    <subcellularLocation>
        <location evidence="1">Nucleus</location>
    </subcellularLocation>
</comment>
<dbReference type="Gene3D" id="3.40.50.300">
    <property type="entry name" value="P-loop containing nucleotide triphosphate hydrolases"/>
    <property type="match status" value="1"/>
</dbReference>
<keyword evidence="8" id="KW-0539">Nucleus</keyword>
<accession>A0A9N9RS36</accession>
<reference evidence="9" key="2">
    <citation type="submission" date="2022-10" db="EMBL/GenBank/DDBJ databases">
        <authorList>
            <consortium name="ENA_rothamsted_submissions"/>
            <consortium name="culmorum"/>
            <person name="King R."/>
        </authorList>
    </citation>
    <scope>NUCLEOTIDE SEQUENCE</scope>
</reference>
<dbReference type="InterPro" id="IPR008728">
    <property type="entry name" value="Elongator_complex_protein_4"/>
</dbReference>
<dbReference type="GO" id="GO:0002098">
    <property type="term" value="P:tRNA wobble uridine modification"/>
    <property type="evidence" value="ECO:0007669"/>
    <property type="project" value="InterPro"/>
</dbReference>
<evidence type="ECO:0000256" key="4">
    <source>
        <dbReference type="ARBA" id="ARBA00007573"/>
    </source>
</evidence>
<dbReference type="InterPro" id="IPR027417">
    <property type="entry name" value="P-loop_NTPase"/>
</dbReference>
<dbReference type="PANTHER" id="PTHR12896:SF1">
    <property type="entry name" value="ELONGATOR COMPLEX PROTEIN 4"/>
    <property type="match status" value="1"/>
</dbReference>
<evidence type="ECO:0000256" key="7">
    <source>
        <dbReference type="ARBA" id="ARBA00022694"/>
    </source>
</evidence>
<organism evidence="9 10">
    <name type="scientific">Chironomus riparius</name>
    <dbReference type="NCBI Taxonomy" id="315576"/>
    <lineage>
        <taxon>Eukaryota</taxon>
        <taxon>Metazoa</taxon>
        <taxon>Ecdysozoa</taxon>
        <taxon>Arthropoda</taxon>
        <taxon>Hexapoda</taxon>
        <taxon>Insecta</taxon>
        <taxon>Pterygota</taxon>
        <taxon>Neoptera</taxon>
        <taxon>Endopterygota</taxon>
        <taxon>Diptera</taxon>
        <taxon>Nematocera</taxon>
        <taxon>Chironomoidea</taxon>
        <taxon>Chironomidae</taxon>
        <taxon>Chironominae</taxon>
        <taxon>Chironomus</taxon>
    </lineage>
</organism>
<dbReference type="AlphaFoldDB" id="A0A9N9RS36"/>
<evidence type="ECO:0000256" key="8">
    <source>
        <dbReference type="ARBA" id="ARBA00023242"/>
    </source>
</evidence>
<protein>
    <recommendedName>
        <fullName evidence="5">Elongator complex protein 4</fullName>
    </recommendedName>
</protein>
<evidence type="ECO:0000256" key="2">
    <source>
        <dbReference type="ARBA" id="ARBA00004496"/>
    </source>
</evidence>
<keyword evidence="6" id="KW-0963">Cytoplasm</keyword>
<reference evidence="9" key="1">
    <citation type="submission" date="2022-01" db="EMBL/GenBank/DDBJ databases">
        <authorList>
            <person name="King R."/>
        </authorList>
    </citation>
    <scope>NUCLEOTIDE SEQUENCE</scope>
</reference>
<dbReference type="OrthoDB" id="289162at2759"/>
<comment type="pathway">
    <text evidence="3">tRNA modification; 5-methoxycarbonylmethyl-2-thiouridine-tRNA biosynthesis.</text>
</comment>
<evidence type="ECO:0000256" key="5">
    <source>
        <dbReference type="ARBA" id="ARBA00020265"/>
    </source>
</evidence>
<dbReference type="PANTHER" id="PTHR12896">
    <property type="entry name" value="PAX6 NEIGHBOR PROTEIN PAXNEB"/>
    <property type="match status" value="1"/>
</dbReference>
<keyword evidence="10" id="KW-1185">Reference proteome</keyword>
<evidence type="ECO:0000256" key="6">
    <source>
        <dbReference type="ARBA" id="ARBA00022490"/>
    </source>
</evidence>
<evidence type="ECO:0000313" key="10">
    <source>
        <dbReference type="Proteomes" id="UP001153620"/>
    </source>
</evidence>
<dbReference type="EMBL" id="OU895878">
    <property type="protein sequence ID" value="CAG9801747.1"/>
    <property type="molecule type" value="Genomic_DNA"/>
</dbReference>
<comment type="similarity">
    <text evidence="4">Belongs to the ELP4 family.</text>
</comment>
<dbReference type="GO" id="GO:0008023">
    <property type="term" value="C:transcription elongation factor complex"/>
    <property type="evidence" value="ECO:0007669"/>
    <property type="project" value="TreeGrafter"/>
</dbReference>
<evidence type="ECO:0000313" key="9">
    <source>
        <dbReference type="EMBL" id="CAG9801747.1"/>
    </source>
</evidence>
<evidence type="ECO:0000256" key="1">
    <source>
        <dbReference type="ARBA" id="ARBA00004123"/>
    </source>
</evidence>
<dbReference type="GO" id="GO:0005737">
    <property type="term" value="C:cytoplasm"/>
    <property type="evidence" value="ECO:0007669"/>
    <property type="project" value="UniProtKB-SubCell"/>
</dbReference>